<sequence length="451" mass="46582" precursor="true">MLWRHLCLVRAWSAAGLIVLGSVPATAQTKGLADGLERSAPPAGVETATVDLLKGSKAGDLNVVARGDGQERVRLTIRNTSAKRLNVVIPPGLVASAAAGQGGGGRGNQSMGLGSVSTHAGGFGQFASSAGAAGLRSVDVLPSPIGPAVAVPSGETIEVKVPAVCLNYGLATPTPANTFTLMDVADYSNDPRVRKALRSLATLGTSHGVAQAVMWRVCNDLPFESMASQAGKIMNTSEIMIAARFVDLVDRSPDEQLVDGSALMHDRVFVRIHGEGALAKDAQRLHDQMVNYRLLGLPVRALDDADAPSAEGPALLIDVALTDTRIGETKGRIAIGYRGGNDDWQPIGKSSFQDSSSLAVLDGETLARKLDQAIAGALVTVKPARKAVGSTLLKLDNRLPFTLSAITVKAGDSAGAPVVPYAAVGVGPGRSALLPIQAPSATIEHVELNGL</sequence>
<evidence type="ECO:0000256" key="1">
    <source>
        <dbReference type="SAM" id="SignalP"/>
    </source>
</evidence>
<proteinExistence type="predicted"/>
<feature type="signal peptide" evidence="1">
    <location>
        <begin position="1"/>
        <end position="27"/>
    </location>
</feature>
<dbReference type="OrthoDB" id="256810at2"/>
<accession>A0A5B9WAI9</accession>
<gene>
    <name evidence="2" type="ORF">OJF2_57020</name>
</gene>
<keyword evidence="3" id="KW-1185">Reference proteome</keyword>
<feature type="chain" id="PRO_5023046721" evidence="1">
    <location>
        <begin position="28"/>
        <end position="451"/>
    </location>
</feature>
<evidence type="ECO:0000313" key="2">
    <source>
        <dbReference type="EMBL" id="QEH37115.1"/>
    </source>
</evidence>
<name>A0A5B9WAI9_9BACT</name>
<organism evidence="2 3">
    <name type="scientific">Aquisphaera giovannonii</name>
    <dbReference type="NCBI Taxonomy" id="406548"/>
    <lineage>
        <taxon>Bacteria</taxon>
        <taxon>Pseudomonadati</taxon>
        <taxon>Planctomycetota</taxon>
        <taxon>Planctomycetia</taxon>
        <taxon>Isosphaerales</taxon>
        <taxon>Isosphaeraceae</taxon>
        <taxon>Aquisphaera</taxon>
    </lineage>
</organism>
<dbReference type="AlphaFoldDB" id="A0A5B9WAI9"/>
<reference evidence="2 3" key="1">
    <citation type="submission" date="2019-08" db="EMBL/GenBank/DDBJ databases">
        <title>Deep-cultivation of Planctomycetes and their phenomic and genomic characterization uncovers novel biology.</title>
        <authorList>
            <person name="Wiegand S."/>
            <person name="Jogler M."/>
            <person name="Boedeker C."/>
            <person name="Pinto D."/>
            <person name="Vollmers J."/>
            <person name="Rivas-Marin E."/>
            <person name="Kohn T."/>
            <person name="Peeters S.H."/>
            <person name="Heuer A."/>
            <person name="Rast P."/>
            <person name="Oberbeckmann S."/>
            <person name="Bunk B."/>
            <person name="Jeske O."/>
            <person name="Meyerdierks A."/>
            <person name="Storesund J.E."/>
            <person name="Kallscheuer N."/>
            <person name="Luecker S."/>
            <person name="Lage O.M."/>
            <person name="Pohl T."/>
            <person name="Merkel B.J."/>
            <person name="Hornburger P."/>
            <person name="Mueller R.-W."/>
            <person name="Bruemmer F."/>
            <person name="Labrenz M."/>
            <person name="Spormann A.M."/>
            <person name="Op den Camp H."/>
            <person name="Overmann J."/>
            <person name="Amann R."/>
            <person name="Jetten M.S.M."/>
            <person name="Mascher T."/>
            <person name="Medema M.H."/>
            <person name="Devos D.P."/>
            <person name="Kaster A.-K."/>
            <person name="Ovreas L."/>
            <person name="Rohde M."/>
            <person name="Galperin M.Y."/>
            <person name="Jogler C."/>
        </authorList>
    </citation>
    <scope>NUCLEOTIDE SEQUENCE [LARGE SCALE GENOMIC DNA]</scope>
    <source>
        <strain evidence="2 3">OJF2</strain>
    </source>
</reference>
<dbReference type="RefSeq" id="WP_148596717.1">
    <property type="nucleotide sequence ID" value="NZ_CP042997.1"/>
</dbReference>
<dbReference type="EMBL" id="CP042997">
    <property type="protein sequence ID" value="QEH37115.1"/>
    <property type="molecule type" value="Genomic_DNA"/>
</dbReference>
<protein>
    <submittedName>
        <fullName evidence="2">Uncharacterized protein</fullName>
    </submittedName>
</protein>
<evidence type="ECO:0000313" key="3">
    <source>
        <dbReference type="Proteomes" id="UP000324233"/>
    </source>
</evidence>
<dbReference type="Proteomes" id="UP000324233">
    <property type="component" value="Chromosome"/>
</dbReference>
<keyword evidence="1" id="KW-0732">Signal</keyword>
<dbReference type="KEGG" id="agv:OJF2_57020"/>